<keyword evidence="3" id="KW-0064">Aspartyl protease</keyword>
<dbReference type="GO" id="GO:0008047">
    <property type="term" value="F:enzyme activator activity"/>
    <property type="evidence" value="ECO:0007669"/>
    <property type="project" value="InterPro"/>
</dbReference>
<name>C0GED5_DETAL</name>
<evidence type="ECO:0000256" key="1">
    <source>
        <dbReference type="ARBA" id="ARBA00006814"/>
    </source>
</evidence>
<organism evidence="5 6">
    <name type="scientific">Dethiobacter alkaliphilus AHT 1</name>
    <dbReference type="NCBI Taxonomy" id="555088"/>
    <lineage>
        <taxon>Bacteria</taxon>
        <taxon>Bacillati</taxon>
        <taxon>Bacillota</taxon>
        <taxon>Dethiobacteria</taxon>
        <taxon>Dethiobacterales</taxon>
        <taxon>Dethiobacteraceae</taxon>
        <taxon>Dethiobacter</taxon>
    </lineage>
</organism>
<dbReference type="RefSeq" id="WP_008515174.1">
    <property type="nucleotide sequence ID" value="NZ_ACJM01000003.1"/>
</dbReference>
<dbReference type="PRINTS" id="PR00446">
    <property type="entry name" value="HYDRGNUPTAKE"/>
</dbReference>
<dbReference type="CDD" id="cd00518">
    <property type="entry name" value="H2MP"/>
    <property type="match status" value="1"/>
</dbReference>
<accession>C0GED5</accession>
<dbReference type="PANTHER" id="PTHR30302">
    <property type="entry name" value="HYDROGENASE 1 MATURATION PROTEASE"/>
    <property type="match status" value="1"/>
</dbReference>
<evidence type="ECO:0000256" key="2">
    <source>
        <dbReference type="ARBA" id="ARBA00022670"/>
    </source>
</evidence>
<dbReference type="Gene3D" id="3.40.50.1450">
    <property type="entry name" value="HybD-like"/>
    <property type="match status" value="1"/>
</dbReference>
<evidence type="ECO:0000313" key="6">
    <source>
        <dbReference type="Proteomes" id="UP000006443"/>
    </source>
</evidence>
<dbReference type="EMBL" id="ACJM01000003">
    <property type="protein sequence ID" value="EEG78429.1"/>
    <property type="molecule type" value="Genomic_DNA"/>
</dbReference>
<comment type="similarity">
    <text evidence="1">Belongs to the peptidase A31 family.</text>
</comment>
<dbReference type="eggNOG" id="COG0680">
    <property type="taxonomic scope" value="Bacteria"/>
</dbReference>
<dbReference type="PANTHER" id="PTHR30302:SF1">
    <property type="entry name" value="HYDROGENASE 2 MATURATION PROTEASE"/>
    <property type="match status" value="1"/>
</dbReference>
<dbReference type="SUPFAM" id="SSF53163">
    <property type="entry name" value="HybD-like"/>
    <property type="match status" value="1"/>
</dbReference>
<keyword evidence="2 5" id="KW-0645">Protease</keyword>
<comment type="caution">
    <text evidence="5">The sequence shown here is derived from an EMBL/GenBank/DDBJ whole genome shotgun (WGS) entry which is preliminary data.</text>
</comment>
<dbReference type="Proteomes" id="UP000006443">
    <property type="component" value="Unassembled WGS sequence"/>
</dbReference>
<gene>
    <name evidence="5" type="ORF">DealDRAFT_0844</name>
</gene>
<evidence type="ECO:0000256" key="3">
    <source>
        <dbReference type="ARBA" id="ARBA00022750"/>
    </source>
</evidence>
<dbReference type="OrthoDB" id="9794619at2"/>
<evidence type="ECO:0000256" key="4">
    <source>
        <dbReference type="ARBA" id="ARBA00022801"/>
    </source>
</evidence>
<evidence type="ECO:0000313" key="5">
    <source>
        <dbReference type="EMBL" id="EEG78429.1"/>
    </source>
</evidence>
<dbReference type="InterPro" id="IPR023430">
    <property type="entry name" value="Pept_HybD-like_dom_sf"/>
</dbReference>
<dbReference type="InterPro" id="IPR000671">
    <property type="entry name" value="Peptidase_A31"/>
</dbReference>
<protein>
    <submittedName>
        <fullName evidence="5">Hydrogenase maturation protease</fullName>
    </submittedName>
</protein>
<dbReference type="GO" id="GO:0016485">
    <property type="term" value="P:protein processing"/>
    <property type="evidence" value="ECO:0007669"/>
    <property type="project" value="TreeGrafter"/>
</dbReference>
<proteinExistence type="inferred from homology"/>
<dbReference type="NCBIfam" id="TIGR00072">
    <property type="entry name" value="hydrog_prot"/>
    <property type="match status" value="1"/>
</dbReference>
<dbReference type="Pfam" id="PF01750">
    <property type="entry name" value="HycI"/>
    <property type="match status" value="1"/>
</dbReference>
<reference evidence="5 6" key="1">
    <citation type="submission" date="2009-02" db="EMBL/GenBank/DDBJ databases">
        <title>Sequencing of the draft genome and assembly of Dethiobacter alkaliphilus AHT 1.</title>
        <authorList>
            <consortium name="US DOE Joint Genome Institute (JGI-PGF)"/>
            <person name="Lucas S."/>
            <person name="Copeland A."/>
            <person name="Lapidus A."/>
            <person name="Glavina del Rio T."/>
            <person name="Dalin E."/>
            <person name="Tice H."/>
            <person name="Bruce D."/>
            <person name="Goodwin L."/>
            <person name="Pitluck S."/>
            <person name="Larimer F."/>
            <person name="Land M.L."/>
            <person name="Hauser L."/>
            <person name="Muyzer G."/>
        </authorList>
    </citation>
    <scope>NUCLEOTIDE SEQUENCE [LARGE SCALE GENOMIC DNA]</scope>
    <source>
        <strain evidence="5 6">AHT 1</strain>
    </source>
</reference>
<dbReference type="AlphaFoldDB" id="C0GED5"/>
<keyword evidence="4" id="KW-0378">Hydrolase</keyword>
<sequence>MTAKTVIVGCGNGLCGDDTAGLAVAAALKEVKLPEGVELVEAGMPGVGLLDILAGFDKAIIVDAVMSEGEVGSVLSFHLDALDTARPCSSLHGFSVAETLSLGMVLHPERLPKQIEFVGIEIDPVNLGPGKSMSLPVQDAVAEAVQRVMDLLSQEGLSV</sequence>
<dbReference type="STRING" id="555088.DealDRAFT_0844"/>
<dbReference type="GO" id="GO:0004190">
    <property type="term" value="F:aspartic-type endopeptidase activity"/>
    <property type="evidence" value="ECO:0007669"/>
    <property type="project" value="UniProtKB-KW"/>
</dbReference>
<keyword evidence="6" id="KW-1185">Reference proteome</keyword>